<evidence type="ECO:0000256" key="2">
    <source>
        <dbReference type="SAM" id="MobiDB-lite"/>
    </source>
</evidence>
<feature type="domain" description="HTH CENPB-type" evidence="3">
    <location>
        <begin position="92"/>
        <end position="170"/>
    </location>
</feature>
<dbReference type="Proteomes" id="UP001148838">
    <property type="component" value="Unassembled WGS sequence"/>
</dbReference>
<evidence type="ECO:0000313" key="4">
    <source>
        <dbReference type="EMBL" id="KAJ4430998.1"/>
    </source>
</evidence>
<keyword evidence="5" id="KW-1185">Reference proteome</keyword>
<reference evidence="4 5" key="1">
    <citation type="journal article" date="2022" name="Allergy">
        <title>Genome assembly and annotation of Periplaneta americana reveal a comprehensive cockroach allergen profile.</title>
        <authorList>
            <person name="Wang L."/>
            <person name="Xiong Q."/>
            <person name="Saelim N."/>
            <person name="Wang L."/>
            <person name="Nong W."/>
            <person name="Wan A.T."/>
            <person name="Shi M."/>
            <person name="Liu X."/>
            <person name="Cao Q."/>
            <person name="Hui J.H.L."/>
            <person name="Sookrung N."/>
            <person name="Leung T.F."/>
            <person name="Tungtrongchitr A."/>
            <person name="Tsui S.K.W."/>
        </authorList>
    </citation>
    <scope>NUCLEOTIDE SEQUENCE [LARGE SCALE GENOMIC DNA]</scope>
    <source>
        <strain evidence="4">PWHHKU_190912</strain>
    </source>
</reference>
<accession>A0ABQ8SAI6</accession>
<dbReference type="EMBL" id="JAJSOF020000031">
    <property type="protein sequence ID" value="KAJ4430998.1"/>
    <property type="molecule type" value="Genomic_DNA"/>
</dbReference>
<keyword evidence="1" id="KW-0238">DNA-binding</keyword>
<name>A0ABQ8SAI6_PERAM</name>
<evidence type="ECO:0000313" key="5">
    <source>
        <dbReference type="Proteomes" id="UP001148838"/>
    </source>
</evidence>
<comment type="caution">
    <text evidence="4">The sequence shown here is derived from an EMBL/GenBank/DDBJ whole genome shotgun (WGS) entry which is preliminary data.</text>
</comment>
<protein>
    <recommendedName>
        <fullName evidence="3">HTH CENPB-type domain-containing protein</fullName>
    </recommendedName>
</protein>
<dbReference type="PROSITE" id="PS51253">
    <property type="entry name" value="HTH_CENPB"/>
    <property type="match status" value="1"/>
</dbReference>
<proteinExistence type="predicted"/>
<evidence type="ECO:0000259" key="3">
    <source>
        <dbReference type="PROSITE" id="PS51253"/>
    </source>
</evidence>
<evidence type="ECO:0000256" key="1">
    <source>
        <dbReference type="ARBA" id="ARBA00023125"/>
    </source>
</evidence>
<feature type="compositionally biased region" description="Basic and acidic residues" evidence="2">
    <location>
        <begin position="17"/>
        <end position="26"/>
    </location>
</feature>
<dbReference type="InterPro" id="IPR006600">
    <property type="entry name" value="HTH_CenpB_DNA-bd_dom"/>
</dbReference>
<gene>
    <name evidence="4" type="ORF">ANN_19591</name>
</gene>
<organism evidence="4 5">
    <name type="scientific">Periplaneta americana</name>
    <name type="common">American cockroach</name>
    <name type="synonym">Blatta americana</name>
    <dbReference type="NCBI Taxonomy" id="6978"/>
    <lineage>
        <taxon>Eukaryota</taxon>
        <taxon>Metazoa</taxon>
        <taxon>Ecdysozoa</taxon>
        <taxon>Arthropoda</taxon>
        <taxon>Hexapoda</taxon>
        <taxon>Insecta</taxon>
        <taxon>Pterygota</taxon>
        <taxon>Neoptera</taxon>
        <taxon>Polyneoptera</taxon>
        <taxon>Dictyoptera</taxon>
        <taxon>Blattodea</taxon>
        <taxon>Blattoidea</taxon>
        <taxon>Blattidae</taxon>
        <taxon>Blattinae</taxon>
        <taxon>Periplaneta</taxon>
    </lineage>
</organism>
<feature type="region of interest" description="Disordered" evidence="2">
    <location>
        <begin position="1"/>
        <end position="45"/>
    </location>
</feature>
<sequence>MSPGSSTESYPAFAHIGLRENPEKPQPEMPRTYKKKKPTASAADMESAVRAVIEKGQSIRSSAQEHGLKKSNLANYVKEAKRLGVDNVKYEPNFRKSQVFNNDMEKALEEYLLMASAMFYGLTPHSFRRLAYEFASKNDVQVPVSWETTRCAGPDWLTGFMKRHERLSIRTPEATSLARMTSFNRTTVGEFMDKLESVKGRYFFTPDKIFNLDEVCMSFLRPLIW</sequence>